<dbReference type="GO" id="GO:0005634">
    <property type="term" value="C:nucleus"/>
    <property type="evidence" value="ECO:0007669"/>
    <property type="project" value="UniProtKB-SubCell"/>
</dbReference>
<feature type="binding site" evidence="10">
    <location>
        <position position="448"/>
    </location>
    <ligand>
        <name>substrate</name>
    </ligand>
</feature>
<protein>
    <recommendedName>
        <fullName evidence="14">PLD phosphodiesterase domain-containing protein</fullName>
    </recommendedName>
</protein>
<dbReference type="STRING" id="2020962.A0A2N1JCG1"/>
<evidence type="ECO:0000256" key="5">
    <source>
        <dbReference type="ARBA" id="ARBA00022801"/>
    </source>
</evidence>
<keyword evidence="3" id="KW-0540">Nuclease</keyword>
<dbReference type="AlphaFoldDB" id="A0A2N1JCG1"/>
<keyword evidence="4" id="KW-0227">DNA damage</keyword>
<evidence type="ECO:0000256" key="10">
    <source>
        <dbReference type="PIRSR" id="PIRSR610347-2"/>
    </source>
</evidence>
<evidence type="ECO:0000256" key="7">
    <source>
        <dbReference type="ARBA" id="ARBA00023204"/>
    </source>
</evidence>
<feature type="region of interest" description="Disordered" evidence="11">
    <location>
        <begin position="47"/>
        <end position="77"/>
    </location>
</feature>
<feature type="active site" description="Nucleophile" evidence="9">
    <location>
        <position position="204"/>
    </location>
</feature>
<dbReference type="CDD" id="cd09122">
    <property type="entry name" value="PLDc_Tdp1_1"/>
    <property type="match status" value="1"/>
</dbReference>
<dbReference type="GO" id="GO:0003690">
    <property type="term" value="F:double-stranded DNA binding"/>
    <property type="evidence" value="ECO:0007669"/>
    <property type="project" value="TreeGrafter"/>
</dbReference>
<dbReference type="PANTHER" id="PTHR12415">
    <property type="entry name" value="TYROSYL-DNA PHOSPHODIESTERASE 1"/>
    <property type="match status" value="1"/>
</dbReference>
<dbReference type="Gene3D" id="3.30.870.10">
    <property type="entry name" value="Endonuclease Chain A"/>
    <property type="match status" value="2"/>
</dbReference>
<dbReference type="GO" id="GO:0004527">
    <property type="term" value="F:exonuclease activity"/>
    <property type="evidence" value="ECO:0007669"/>
    <property type="project" value="UniProtKB-KW"/>
</dbReference>
<keyword evidence="7" id="KW-0234">DNA repair</keyword>
<dbReference type="InterPro" id="IPR010347">
    <property type="entry name" value="Tdp1"/>
</dbReference>
<reference evidence="12 13" key="1">
    <citation type="submission" date="2017-10" db="EMBL/GenBank/DDBJ databases">
        <title>A novel species of cold-tolerant Malassezia isolated from bats.</title>
        <authorList>
            <person name="Lorch J.M."/>
            <person name="Palmer J.M."/>
            <person name="Vanderwolf K.J."/>
            <person name="Schmidt K.Z."/>
            <person name="Verant M.L."/>
            <person name="Weller T.J."/>
            <person name="Blehert D.S."/>
        </authorList>
    </citation>
    <scope>NUCLEOTIDE SEQUENCE [LARGE SCALE GENOMIC DNA]</scope>
    <source>
        <strain evidence="12 13">NWHC:44797-103</strain>
    </source>
</reference>
<evidence type="ECO:0008006" key="14">
    <source>
        <dbReference type="Google" id="ProtNLM"/>
    </source>
</evidence>
<evidence type="ECO:0000313" key="12">
    <source>
        <dbReference type="EMBL" id="PKI84227.1"/>
    </source>
</evidence>
<organism evidence="12 13">
    <name type="scientific">Malassezia vespertilionis</name>
    <dbReference type="NCBI Taxonomy" id="2020962"/>
    <lineage>
        <taxon>Eukaryota</taxon>
        <taxon>Fungi</taxon>
        <taxon>Dikarya</taxon>
        <taxon>Basidiomycota</taxon>
        <taxon>Ustilaginomycotina</taxon>
        <taxon>Malasseziomycetes</taxon>
        <taxon>Malasseziales</taxon>
        <taxon>Malasseziaceae</taxon>
        <taxon>Malassezia</taxon>
    </lineage>
</organism>
<dbReference type="GO" id="GO:0003697">
    <property type="term" value="F:single-stranded DNA binding"/>
    <property type="evidence" value="ECO:0007669"/>
    <property type="project" value="TreeGrafter"/>
</dbReference>
<keyword evidence="5" id="KW-0378">Hydrolase</keyword>
<dbReference type="SUPFAM" id="SSF56024">
    <property type="entry name" value="Phospholipase D/nuclease"/>
    <property type="match status" value="2"/>
</dbReference>
<dbReference type="Proteomes" id="UP000232875">
    <property type="component" value="Unassembled WGS sequence"/>
</dbReference>
<comment type="subcellular location">
    <subcellularLocation>
        <location evidence="1">Nucleus</location>
    </subcellularLocation>
</comment>
<sequence length="537" mass="59383">MWTDAVVISDDDSPPPAQVQPRSLLDIIPNRAQLEKERLARVEQRNATYHGPSASNAHQTPSDTKKRARSASPPMRSVRAFVEDARYTPIQGSDRFWHGAIKATYNRYAHSSQPGTRLSQLLLPSTASRPSELERVLLTSYDVEIDWLLDIFPRTVPVTYIGNPPRGASANDSSTLSPGFYGADRAPNWEMGIPVKPHARALQHSKLLLLFYKSYLRVVISTGNLTQLDWSRYENVFYIQDFPTPDHAPSLAPPGPKASGGAFRTELEHVLASLSVPAHHPARRTLAHYSFACAAAHIVATQPLSPVLQGWDDMERVGLARLSHVVRMLMPPLDTATLEAQGSSLGIYDRRWLEQFYMVASGINPKHVLPLDKSSGPSPAFVQRFGDRPWPPMQILFPTQSYVQHTSVEGASGGGCFFAKPHEYVKRAWRPIFAQPVSQRGDILMHAKCILAISENNDGWVYVGSANFTRAAWGTIAGTRAKPTLSANNWELGVVLPLCDSGIKGTPMDAVPYRRPVQPYTAADKPWDVQTLSSSVE</sequence>
<evidence type="ECO:0000256" key="1">
    <source>
        <dbReference type="ARBA" id="ARBA00004123"/>
    </source>
</evidence>
<gene>
    <name evidence="12" type="ORF">MVES_001733</name>
</gene>
<evidence type="ECO:0000256" key="8">
    <source>
        <dbReference type="ARBA" id="ARBA00023242"/>
    </source>
</evidence>
<evidence type="ECO:0000256" key="2">
    <source>
        <dbReference type="ARBA" id="ARBA00010205"/>
    </source>
</evidence>
<name>A0A2N1JCG1_9BASI</name>
<proteinExistence type="inferred from homology"/>
<evidence type="ECO:0000313" key="13">
    <source>
        <dbReference type="Proteomes" id="UP000232875"/>
    </source>
</evidence>
<dbReference type="Pfam" id="PF06087">
    <property type="entry name" value="Tyr-DNA_phospho"/>
    <property type="match status" value="1"/>
</dbReference>
<dbReference type="EMBL" id="KZ454989">
    <property type="protein sequence ID" value="PKI84227.1"/>
    <property type="molecule type" value="Genomic_DNA"/>
</dbReference>
<keyword evidence="6" id="KW-0269">Exonuclease</keyword>
<dbReference type="PANTHER" id="PTHR12415:SF0">
    <property type="entry name" value="TYROSYL-DNA PHOSPHODIESTERASE 1"/>
    <property type="match status" value="1"/>
</dbReference>
<feature type="active site" description="Proton donor/acceptor" evidence="9">
    <location>
        <position position="446"/>
    </location>
</feature>
<feature type="binding site" evidence="10">
    <location>
        <position position="206"/>
    </location>
    <ligand>
        <name>substrate</name>
    </ligand>
</feature>
<evidence type="ECO:0000256" key="9">
    <source>
        <dbReference type="PIRSR" id="PIRSR610347-1"/>
    </source>
</evidence>
<feature type="compositionally biased region" description="Polar residues" evidence="11">
    <location>
        <begin position="53"/>
        <end position="62"/>
    </location>
</feature>
<evidence type="ECO:0000256" key="11">
    <source>
        <dbReference type="SAM" id="MobiDB-lite"/>
    </source>
</evidence>
<feature type="region of interest" description="Disordered" evidence="11">
    <location>
        <begin position="1"/>
        <end position="21"/>
    </location>
</feature>
<dbReference type="OrthoDB" id="3907302at2759"/>
<accession>A0A2N1JCG1</accession>
<keyword evidence="8" id="KW-0539">Nucleus</keyword>
<dbReference type="GO" id="GO:0017005">
    <property type="term" value="F:3'-tyrosyl-DNA phosphodiesterase activity"/>
    <property type="evidence" value="ECO:0007669"/>
    <property type="project" value="TreeGrafter"/>
</dbReference>
<evidence type="ECO:0000256" key="4">
    <source>
        <dbReference type="ARBA" id="ARBA00022763"/>
    </source>
</evidence>
<dbReference type="CDD" id="cd09123">
    <property type="entry name" value="PLDc_Tdp1_2"/>
    <property type="match status" value="1"/>
</dbReference>
<evidence type="ECO:0000256" key="6">
    <source>
        <dbReference type="ARBA" id="ARBA00022839"/>
    </source>
</evidence>
<comment type="similarity">
    <text evidence="2">Belongs to the tyrosyl-DNA phosphodiesterase family.</text>
</comment>
<evidence type="ECO:0000256" key="3">
    <source>
        <dbReference type="ARBA" id="ARBA00022722"/>
    </source>
</evidence>
<keyword evidence="13" id="KW-1185">Reference proteome</keyword>
<dbReference type="GO" id="GO:0006281">
    <property type="term" value="P:DNA repair"/>
    <property type="evidence" value="ECO:0007669"/>
    <property type="project" value="UniProtKB-KW"/>
</dbReference>